<dbReference type="EMBL" id="FQZB01000004">
    <property type="protein sequence ID" value="SHI58510.1"/>
    <property type="molecule type" value="Genomic_DNA"/>
</dbReference>
<dbReference type="RefSeq" id="WP_072984833.1">
    <property type="nucleotide sequence ID" value="NZ_FQZB01000004.1"/>
</dbReference>
<proteinExistence type="predicted"/>
<dbReference type="OrthoDB" id="1931481at2"/>
<reference evidence="1 2" key="1">
    <citation type="submission" date="2016-11" db="EMBL/GenBank/DDBJ databases">
        <authorList>
            <person name="Jaros S."/>
            <person name="Januszkiewicz K."/>
            <person name="Wedrychowicz H."/>
        </authorList>
    </citation>
    <scope>NUCLEOTIDE SEQUENCE [LARGE SCALE GENOMIC DNA]</scope>
    <source>
        <strain evidence="1 2">DSM 21758</strain>
    </source>
</reference>
<gene>
    <name evidence="1" type="ORF">SAMN02745163_00429</name>
</gene>
<dbReference type="Proteomes" id="UP000184310">
    <property type="component" value="Unassembled WGS sequence"/>
</dbReference>
<accession>A0A1M6CBU7</accession>
<dbReference type="AlphaFoldDB" id="A0A1M6CBU7"/>
<evidence type="ECO:0000313" key="2">
    <source>
        <dbReference type="Proteomes" id="UP000184310"/>
    </source>
</evidence>
<sequence>MYKFEDIISGDFSKYDEETQTYMKIYTEKIREKIKVELINHIVSEMLENAEKNKENFINTLSEILENGYKGLNKMPTGALLNMYLERKNQEEFINLLEKINDEII</sequence>
<evidence type="ECO:0000313" key="1">
    <source>
        <dbReference type="EMBL" id="SHI58510.1"/>
    </source>
</evidence>
<dbReference type="STRING" id="1121302.SAMN02745163_00429"/>
<organism evidence="1 2">
    <name type="scientific">Clostridium cavendishii DSM 21758</name>
    <dbReference type="NCBI Taxonomy" id="1121302"/>
    <lineage>
        <taxon>Bacteria</taxon>
        <taxon>Bacillati</taxon>
        <taxon>Bacillota</taxon>
        <taxon>Clostridia</taxon>
        <taxon>Eubacteriales</taxon>
        <taxon>Clostridiaceae</taxon>
        <taxon>Clostridium</taxon>
    </lineage>
</organism>
<protein>
    <submittedName>
        <fullName evidence="1">Uncharacterized protein</fullName>
    </submittedName>
</protein>
<name>A0A1M6CBU7_9CLOT</name>
<keyword evidence="2" id="KW-1185">Reference proteome</keyword>